<dbReference type="Proteomes" id="UP000800094">
    <property type="component" value="Unassembled WGS sequence"/>
</dbReference>
<evidence type="ECO:0008006" key="4">
    <source>
        <dbReference type="Google" id="ProtNLM"/>
    </source>
</evidence>
<organism evidence="2 3">
    <name type="scientific">Trematosphaeria pertusa</name>
    <dbReference type="NCBI Taxonomy" id="390896"/>
    <lineage>
        <taxon>Eukaryota</taxon>
        <taxon>Fungi</taxon>
        <taxon>Dikarya</taxon>
        <taxon>Ascomycota</taxon>
        <taxon>Pezizomycotina</taxon>
        <taxon>Dothideomycetes</taxon>
        <taxon>Pleosporomycetidae</taxon>
        <taxon>Pleosporales</taxon>
        <taxon>Massarineae</taxon>
        <taxon>Trematosphaeriaceae</taxon>
        <taxon>Trematosphaeria</taxon>
    </lineage>
</organism>
<feature type="chain" id="PRO_5025377581" description="Alpha/beta-hydrolase" evidence="1">
    <location>
        <begin position="19"/>
        <end position="441"/>
    </location>
</feature>
<keyword evidence="1" id="KW-0732">Signal</keyword>
<evidence type="ECO:0000313" key="2">
    <source>
        <dbReference type="EMBL" id="KAF2255161.1"/>
    </source>
</evidence>
<evidence type="ECO:0000256" key="1">
    <source>
        <dbReference type="SAM" id="SignalP"/>
    </source>
</evidence>
<evidence type="ECO:0000313" key="3">
    <source>
        <dbReference type="Proteomes" id="UP000800094"/>
    </source>
</evidence>
<gene>
    <name evidence="2" type="ORF">BU26DRAFT_151525</name>
</gene>
<dbReference type="OrthoDB" id="190201at2759"/>
<accession>A0A6A6IX97</accession>
<reference evidence="2" key="1">
    <citation type="journal article" date="2020" name="Stud. Mycol.">
        <title>101 Dothideomycetes genomes: a test case for predicting lifestyles and emergence of pathogens.</title>
        <authorList>
            <person name="Haridas S."/>
            <person name="Albert R."/>
            <person name="Binder M."/>
            <person name="Bloem J."/>
            <person name="Labutti K."/>
            <person name="Salamov A."/>
            <person name="Andreopoulos B."/>
            <person name="Baker S."/>
            <person name="Barry K."/>
            <person name="Bills G."/>
            <person name="Bluhm B."/>
            <person name="Cannon C."/>
            <person name="Castanera R."/>
            <person name="Culley D."/>
            <person name="Daum C."/>
            <person name="Ezra D."/>
            <person name="Gonzalez J."/>
            <person name="Henrissat B."/>
            <person name="Kuo A."/>
            <person name="Liang C."/>
            <person name="Lipzen A."/>
            <person name="Lutzoni F."/>
            <person name="Magnuson J."/>
            <person name="Mondo S."/>
            <person name="Nolan M."/>
            <person name="Ohm R."/>
            <person name="Pangilinan J."/>
            <person name="Park H.-J."/>
            <person name="Ramirez L."/>
            <person name="Alfaro M."/>
            <person name="Sun H."/>
            <person name="Tritt A."/>
            <person name="Yoshinaga Y."/>
            <person name="Zwiers L.-H."/>
            <person name="Turgeon B."/>
            <person name="Goodwin S."/>
            <person name="Spatafora J."/>
            <person name="Crous P."/>
            <person name="Grigoriev I."/>
        </authorList>
    </citation>
    <scope>NUCLEOTIDE SEQUENCE</scope>
    <source>
        <strain evidence="2">CBS 122368</strain>
    </source>
</reference>
<dbReference type="AlphaFoldDB" id="A0A6A6IX97"/>
<dbReference type="RefSeq" id="XP_033690165.1">
    <property type="nucleotide sequence ID" value="XM_033819989.1"/>
</dbReference>
<name>A0A6A6IX97_9PLEO</name>
<dbReference type="GeneID" id="54573319"/>
<dbReference type="EMBL" id="ML987190">
    <property type="protein sequence ID" value="KAF2255161.1"/>
    <property type="molecule type" value="Genomic_DNA"/>
</dbReference>
<protein>
    <recommendedName>
        <fullName evidence="4">Alpha/beta-hydrolase</fullName>
    </recommendedName>
</protein>
<dbReference type="Gene3D" id="3.40.50.1820">
    <property type="entry name" value="alpha/beta hydrolase"/>
    <property type="match status" value="1"/>
</dbReference>
<feature type="signal peptide" evidence="1">
    <location>
        <begin position="1"/>
        <end position="18"/>
    </location>
</feature>
<sequence length="441" mass="47150">MPPLASFTPLLLAGFAAARACTNVTIPVDISSRQGLFEEFPIEGNIDVAAFAQAFTQQGRNYTAMLLRDYQTLKGSYEISAKFCQPDSGSASTIQLLSHGIGFDKTYWDLPYNNYNYSYVDIAVKQGYSTLAIDRLGIGNSSHGDPLNTIQAQAEVEALNAITTLLRQGKVPGIDTSFNKVIHVGHSFGSVQSYWLSCLYPNNTDGLVLTGYSANGSYLPVTVAAWNLHSARLNQPLRFGNSSSEGVQKAFGSYGTGTALLSGIQSLLKNVTIQLSTNEIWNEVATTEVGDLINGYNQTIAPLDYPSGYIVQSDFTATQYVFLLPGRYDIGLGILGEMTKQPVATGEILTIGSSPMMSPFSGPVLVFTGENDQPFCGGDCLATGTSAPSIPAEGKKQFPSASVFEALIQPETAHGLNFHYNATAGYEAVQTWLAAQGLAAS</sequence>
<dbReference type="InterPro" id="IPR029058">
    <property type="entry name" value="AB_hydrolase_fold"/>
</dbReference>
<proteinExistence type="predicted"/>
<dbReference type="SUPFAM" id="SSF53474">
    <property type="entry name" value="alpha/beta-Hydrolases"/>
    <property type="match status" value="1"/>
</dbReference>
<keyword evidence="3" id="KW-1185">Reference proteome</keyword>